<dbReference type="EMBL" id="QSON01000010">
    <property type="protein sequence ID" value="RGJ00848.1"/>
    <property type="molecule type" value="Genomic_DNA"/>
</dbReference>
<accession>A0A174MK65</accession>
<evidence type="ECO:0000313" key="10">
    <source>
        <dbReference type="EMBL" id="RGD69849.1"/>
    </source>
</evidence>
<keyword evidence="5 7" id="KW-1133">Transmembrane helix</keyword>
<name>A0A174MK65_9FIRM</name>
<feature type="transmembrane region" description="Helical" evidence="7">
    <location>
        <begin position="26"/>
        <end position="48"/>
    </location>
</feature>
<dbReference type="AlphaFoldDB" id="A0A174MK65"/>
<evidence type="ECO:0000256" key="3">
    <source>
        <dbReference type="ARBA" id="ARBA00022475"/>
    </source>
</evidence>
<evidence type="ECO:0000256" key="1">
    <source>
        <dbReference type="ARBA" id="ARBA00004651"/>
    </source>
</evidence>
<comment type="similarity">
    <text evidence="7">Belongs to the binding-protein-dependent transport system permease family.</text>
</comment>
<dbReference type="InterPro" id="IPR035906">
    <property type="entry name" value="MetI-like_sf"/>
</dbReference>
<reference evidence="14 15" key="2">
    <citation type="submission" date="2018-08" db="EMBL/GenBank/DDBJ databases">
        <title>A genome reference for cultivated species of the human gut microbiota.</title>
        <authorList>
            <person name="Zou Y."/>
            <person name="Xue W."/>
            <person name="Luo G."/>
        </authorList>
    </citation>
    <scope>NUCLEOTIDE SEQUENCE [LARGE SCALE GENOMIC DNA]</scope>
    <source>
        <strain evidence="10 14">AF19-13AC</strain>
        <strain evidence="12 15">TF05-11AC</strain>
        <strain evidence="11 16">TM09-12</strain>
    </source>
</reference>
<evidence type="ECO:0000313" key="14">
    <source>
        <dbReference type="Proteomes" id="UP000261023"/>
    </source>
</evidence>
<comment type="subcellular location">
    <subcellularLocation>
        <location evidence="1 7">Cell membrane</location>
        <topology evidence="1 7">Multi-pass membrane protein</topology>
    </subcellularLocation>
</comment>
<protein>
    <submittedName>
        <fullName evidence="9">Binding-protein-dependent transport systems inner membrane component</fullName>
    </submittedName>
    <submittedName>
        <fullName evidence="10">Sugar ABC transporter permease</fullName>
    </submittedName>
</protein>
<gene>
    <name evidence="9" type="primary">ugpA_88</name>
    <name evidence="10" type="ORF">DWX31_14745</name>
    <name evidence="12" type="ORF">DXC39_25825</name>
    <name evidence="11" type="ORF">DXD79_20365</name>
    <name evidence="9" type="ORF">ERS852407_05724</name>
</gene>
<dbReference type="Proteomes" id="UP000095651">
    <property type="component" value="Unassembled WGS sequence"/>
</dbReference>
<dbReference type="Proteomes" id="UP000263014">
    <property type="component" value="Unassembled WGS sequence"/>
</dbReference>
<feature type="transmembrane region" description="Helical" evidence="7">
    <location>
        <begin position="165"/>
        <end position="182"/>
    </location>
</feature>
<dbReference type="Gene3D" id="1.10.3720.10">
    <property type="entry name" value="MetI-like"/>
    <property type="match status" value="1"/>
</dbReference>
<dbReference type="Pfam" id="PF00528">
    <property type="entry name" value="BPD_transp_1"/>
    <property type="match status" value="1"/>
</dbReference>
<dbReference type="EMBL" id="QSSQ01000038">
    <property type="protein sequence ID" value="RGL97061.1"/>
    <property type="molecule type" value="Genomic_DNA"/>
</dbReference>
<feature type="transmembrane region" description="Helical" evidence="7">
    <location>
        <begin position="283"/>
        <end position="305"/>
    </location>
</feature>
<evidence type="ECO:0000259" key="8">
    <source>
        <dbReference type="PROSITE" id="PS50928"/>
    </source>
</evidence>
<evidence type="ECO:0000313" key="11">
    <source>
        <dbReference type="EMBL" id="RGJ00848.1"/>
    </source>
</evidence>
<dbReference type="RefSeq" id="WP_002602802.1">
    <property type="nucleotide sequence ID" value="NZ_CABIXC010000027.1"/>
</dbReference>
<proteinExistence type="inferred from homology"/>
<organism evidence="9 13">
    <name type="scientific">Hungatella hathewayi</name>
    <dbReference type="NCBI Taxonomy" id="154046"/>
    <lineage>
        <taxon>Bacteria</taxon>
        <taxon>Bacillati</taxon>
        <taxon>Bacillota</taxon>
        <taxon>Clostridia</taxon>
        <taxon>Lachnospirales</taxon>
        <taxon>Lachnospiraceae</taxon>
        <taxon>Hungatella</taxon>
    </lineage>
</organism>
<feature type="transmembrane region" description="Helical" evidence="7">
    <location>
        <begin position="218"/>
        <end position="242"/>
    </location>
</feature>
<dbReference type="InterPro" id="IPR051393">
    <property type="entry name" value="ABC_transporter_permease"/>
</dbReference>
<dbReference type="PROSITE" id="PS50928">
    <property type="entry name" value="ABC_TM1"/>
    <property type="match status" value="1"/>
</dbReference>
<keyword evidence="3" id="KW-1003">Cell membrane</keyword>
<evidence type="ECO:0000313" key="13">
    <source>
        <dbReference type="Proteomes" id="UP000095651"/>
    </source>
</evidence>
<keyword evidence="2 7" id="KW-0813">Transport</keyword>
<sequence>MKGQFSAASPARTVDRRKKQRRRINMWCWIFMIPTLILYILFQGYPILSSIFYSTLDWSGMTSSALFVGLDNFKELLQDKYFFNAVANSFKYMLMAVPLQLVISLALAYIFNSILKKGATFFRTVFFLPVITTASIVGIIMMFIFGGTGSINQFLSLFGVRGLNWLGNANTALIVVVLIGVWKDSGTFMIYWLAALQSVSQDVYEAATIDGANKWQTFLHVVFPLIIPIGGVITVLCIISSLKVFDLIQTMTNGGPFYSTDVAATFVYRTAYASSSGMPRLGYASAAAMTFGIIVVVIGTVGNVVKTAFQKKNAI</sequence>
<dbReference type="GO" id="GO:0005886">
    <property type="term" value="C:plasma membrane"/>
    <property type="evidence" value="ECO:0007669"/>
    <property type="project" value="UniProtKB-SubCell"/>
</dbReference>
<evidence type="ECO:0000313" key="9">
    <source>
        <dbReference type="EMBL" id="CUP36653.1"/>
    </source>
</evidence>
<dbReference type="Proteomes" id="UP000261257">
    <property type="component" value="Unassembled WGS sequence"/>
</dbReference>
<dbReference type="OrthoDB" id="1936922at2"/>
<dbReference type="PANTHER" id="PTHR30193:SF37">
    <property type="entry name" value="INNER MEMBRANE ABC TRANSPORTER PERMEASE PROTEIN YCJO"/>
    <property type="match status" value="1"/>
</dbReference>
<evidence type="ECO:0000256" key="7">
    <source>
        <dbReference type="RuleBase" id="RU363032"/>
    </source>
</evidence>
<evidence type="ECO:0000256" key="4">
    <source>
        <dbReference type="ARBA" id="ARBA00022692"/>
    </source>
</evidence>
<dbReference type="SUPFAM" id="SSF161098">
    <property type="entry name" value="MetI-like"/>
    <property type="match status" value="1"/>
</dbReference>
<feature type="transmembrane region" description="Helical" evidence="7">
    <location>
        <begin position="92"/>
        <end position="112"/>
    </location>
</feature>
<reference evidence="9 13" key="1">
    <citation type="submission" date="2015-09" db="EMBL/GenBank/DDBJ databases">
        <authorList>
            <consortium name="Pathogen Informatics"/>
        </authorList>
    </citation>
    <scope>NUCLEOTIDE SEQUENCE [LARGE SCALE GENOMIC DNA]</scope>
    <source>
        <strain evidence="9 13">2789STDY5608850</strain>
    </source>
</reference>
<evidence type="ECO:0000256" key="2">
    <source>
        <dbReference type="ARBA" id="ARBA00022448"/>
    </source>
</evidence>
<dbReference type="EMBL" id="CYZE01000027">
    <property type="protein sequence ID" value="CUP36653.1"/>
    <property type="molecule type" value="Genomic_DNA"/>
</dbReference>
<evidence type="ECO:0000256" key="5">
    <source>
        <dbReference type="ARBA" id="ARBA00022989"/>
    </source>
</evidence>
<feature type="transmembrane region" description="Helical" evidence="7">
    <location>
        <begin position="124"/>
        <end position="145"/>
    </location>
</feature>
<evidence type="ECO:0000256" key="6">
    <source>
        <dbReference type="ARBA" id="ARBA00023136"/>
    </source>
</evidence>
<dbReference type="InterPro" id="IPR000515">
    <property type="entry name" value="MetI-like"/>
</dbReference>
<evidence type="ECO:0000313" key="15">
    <source>
        <dbReference type="Proteomes" id="UP000261257"/>
    </source>
</evidence>
<evidence type="ECO:0000313" key="16">
    <source>
        <dbReference type="Proteomes" id="UP000263014"/>
    </source>
</evidence>
<dbReference type="Proteomes" id="UP000261023">
    <property type="component" value="Unassembled WGS sequence"/>
</dbReference>
<dbReference type="GO" id="GO:0055085">
    <property type="term" value="P:transmembrane transport"/>
    <property type="evidence" value="ECO:0007669"/>
    <property type="project" value="InterPro"/>
</dbReference>
<dbReference type="PANTHER" id="PTHR30193">
    <property type="entry name" value="ABC TRANSPORTER PERMEASE PROTEIN"/>
    <property type="match status" value="1"/>
</dbReference>
<keyword evidence="4 7" id="KW-0812">Transmembrane</keyword>
<feature type="domain" description="ABC transmembrane type-1" evidence="8">
    <location>
        <begin position="86"/>
        <end position="302"/>
    </location>
</feature>
<keyword evidence="6 7" id="KW-0472">Membrane</keyword>
<dbReference type="CDD" id="cd06261">
    <property type="entry name" value="TM_PBP2"/>
    <property type="match status" value="1"/>
</dbReference>
<dbReference type="EMBL" id="QTJW01000009">
    <property type="protein sequence ID" value="RGD69849.1"/>
    <property type="molecule type" value="Genomic_DNA"/>
</dbReference>
<evidence type="ECO:0000313" key="12">
    <source>
        <dbReference type="EMBL" id="RGL97061.1"/>
    </source>
</evidence>